<reference evidence="2" key="1">
    <citation type="journal article" date="2019" name="Environ. Microbiol.">
        <title>Fungal ecological strategies reflected in gene transcription - a case study of two litter decomposers.</title>
        <authorList>
            <person name="Barbi F."/>
            <person name="Kohler A."/>
            <person name="Barry K."/>
            <person name="Baskaran P."/>
            <person name="Daum C."/>
            <person name="Fauchery L."/>
            <person name="Ihrmark K."/>
            <person name="Kuo A."/>
            <person name="LaButti K."/>
            <person name="Lipzen A."/>
            <person name="Morin E."/>
            <person name="Grigoriev I.V."/>
            <person name="Henrissat B."/>
            <person name="Lindahl B."/>
            <person name="Martin F."/>
        </authorList>
    </citation>
    <scope>NUCLEOTIDE SEQUENCE</scope>
    <source>
        <strain evidence="2">JB14</strain>
    </source>
</reference>
<keyword evidence="3" id="KW-1185">Reference proteome</keyword>
<gene>
    <name evidence="2" type="ORF">BT96DRAFT_913260</name>
</gene>
<feature type="compositionally biased region" description="Low complexity" evidence="1">
    <location>
        <begin position="123"/>
        <end position="134"/>
    </location>
</feature>
<feature type="compositionally biased region" description="Basic residues" evidence="1">
    <location>
        <begin position="302"/>
        <end position="312"/>
    </location>
</feature>
<feature type="region of interest" description="Disordered" evidence="1">
    <location>
        <begin position="198"/>
        <end position="287"/>
    </location>
</feature>
<feature type="non-terminal residue" evidence="2">
    <location>
        <position position="492"/>
    </location>
</feature>
<name>A0A6A4IGM5_9AGAR</name>
<sequence>MSIDLPSEQRPGQDQDSSDGGSRKSTVSNQSNESGSTKTDESSRTTTTTPDTSISSINKDPSPALPLANPRKQKSTGILNLSRSSSFSRLRSGSTSSNNAPILEPVPPLPKIETQLPKSILTTSSSCSSLTNSPSPLPHTHSLTRIPSVQFAPLPQLAPRKRKSSVPLGIAARSAMMQRRRQIMYGTSAAATFEEDGPIQYSDSLPSPTPDGSDSRPRIIRSASEGGGMWTSEEAEEHYKRQVRSKEKEREKKLKRQQKEEEREAAKAAAREKYGYDNIPDGVEDDDPLVVFGRMMKDAWRKVGKKDKGKTKAKADPHIRTQAEAEADSAVRPLVESKKADILESDSVSNEDQGSADLEGKKSVEDNKNDVETEAEADIDPNEVDVSKIVPLRSGSPPPSAPPLQRTDSYQSQSDTSSIAETDVDADADANTTVESSDSLSTTTTVMTTPSSPTPTEYYTPTATDFPESPTSTQSQTQTHKHRRLNDPHSRT</sequence>
<feature type="region of interest" description="Disordered" evidence="1">
    <location>
        <begin position="300"/>
        <end position="492"/>
    </location>
</feature>
<dbReference type="Proteomes" id="UP000799118">
    <property type="component" value="Unassembled WGS sequence"/>
</dbReference>
<feature type="compositionally biased region" description="Basic and acidic residues" evidence="1">
    <location>
        <begin position="237"/>
        <end position="275"/>
    </location>
</feature>
<feature type="region of interest" description="Disordered" evidence="1">
    <location>
        <begin position="123"/>
        <end position="142"/>
    </location>
</feature>
<feature type="compositionally biased region" description="Acidic residues" evidence="1">
    <location>
        <begin position="372"/>
        <end position="383"/>
    </location>
</feature>
<feature type="compositionally biased region" description="Polar residues" evidence="1">
    <location>
        <begin position="10"/>
        <end position="35"/>
    </location>
</feature>
<feature type="compositionally biased region" description="Low complexity" evidence="1">
    <location>
        <begin position="429"/>
        <end position="478"/>
    </location>
</feature>
<feature type="region of interest" description="Disordered" evidence="1">
    <location>
        <begin position="1"/>
        <end position="111"/>
    </location>
</feature>
<feature type="compositionally biased region" description="Polar residues" evidence="1">
    <location>
        <begin position="201"/>
        <end position="212"/>
    </location>
</feature>
<feature type="compositionally biased region" description="Basic and acidic residues" evidence="1">
    <location>
        <begin position="358"/>
        <end position="371"/>
    </location>
</feature>
<feature type="compositionally biased region" description="Low complexity" evidence="1">
    <location>
        <begin position="407"/>
        <end position="421"/>
    </location>
</feature>
<evidence type="ECO:0000313" key="3">
    <source>
        <dbReference type="Proteomes" id="UP000799118"/>
    </source>
</evidence>
<dbReference type="EMBL" id="ML769387">
    <property type="protein sequence ID" value="KAE9409756.1"/>
    <property type="molecule type" value="Genomic_DNA"/>
</dbReference>
<protein>
    <submittedName>
        <fullName evidence="2">Uncharacterized protein</fullName>
    </submittedName>
</protein>
<feature type="compositionally biased region" description="Basic and acidic residues" evidence="1">
    <location>
        <begin position="313"/>
        <end position="323"/>
    </location>
</feature>
<evidence type="ECO:0000256" key="1">
    <source>
        <dbReference type="SAM" id="MobiDB-lite"/>
    </source>
</evidence>
<accession>A0A6A4IGM5</accession>
<evidence type="ECO:0000313" key="2">
    <source>
        <dbReference type="EMBL" id="KAE9409756.1"/>
    </source>
</evidence>
<organism evidence="2 3">
    <name type="scientific">Gymnopus androsaceus JB14</name>
    <dbReference type="NCBI Taxonomy" id="1447944"/>
    <lineage>
        <taxon>Eukaryota</taxon>
        <taxon>Fungi</taxon>
        <taxon>Dikarya</taxon>
        <taxon>Basidiomycota</taxon>
        <taxon>Agaricomycotina</taxon>
        <taxon>Agaricomycetes</taxon>
        <taxon>Agaricomycetidae</taxon>
        <taxon>Agaricales</taxon>
        <taxon>Marasmiineae</taxon>
        <taxon>Omphalotaceae</taxon>
        <taxon>Gymnopus</taxon>
    </lineage>
</organism>
<dbReference type="AlphaFoldDB" id="A0A6A4IGM5"/>
<proteinExistence type="predicted"/>
<feature type="compositionally biased region" description="Low complexity" evidence="1">
    <location>
        <begin position="79"/>
        <end position="99"/>
    </location>
</feature>
<dbReference type="OrthoDB" id="3265817at2759"/>
<feature type="compositionally biased region" description="Low complexity" evidence="1">
    <location>
        <begin position="44"/>
        <end position="56"/>
    </location>
</feature>